<dbReference type="PANTHER" id="PTHR19981">
    <property type="entry name" value="TALIN"/>
    <property type="match status" value="1"/>
</dbReference>
<dbReference type="GO" id="GO:0005200">
    <property type="term" value="F:structural constituent of cytoskeleton"/>
    <property type="evidence" value="ECO:0007669"/>
    <property type="project" value="InterPro"/>
</dbReference>
<dbReference type="GO" id="GO:0005856">
    <property type="term" value="C:cytoskeleton"/>
    <property type="evidence" value="ECO:0007669"/>
    <property type="project" value="UniProtKB-SubCell"/>
</dbReference>
<dbReference type="Pfam" id="PF09141">
    <property type="entry name" value="Talin_middle"/>
    <property type="match status" value="1"/>
</dbReference>
<dbReference type="GO" id="GO:0098609">
    <property type="term" value="P:cell-cell adhesion"/>
    <property type="evidence" value="ECO:0007669"/>
    <property type="project" value="TreeGrafter"/>
</dbReference>
<comment type="caution">
    <text evidence="8">The sequence shown here is derived from an EMBL/GenBank/DDBJ whole genome shotgun (WGS) entry which is preliminary data.</text>
</comment>
<dbReference type="InterPro" id="IPR002558">
    <property type="entry name" value="ILWEQ_dom"/>
</dbReference>
<dbReference type="GO" id="GO:0005178">
    <property type="term" value="F:integrin binding"/>
    <property type="evidence" value="ECO:0007669"/>
    <property type="project" value="TreeGrafter"/>
</dbReference>
<dbReference type="FunFam" id="1.20.1410.10:FF:000001">
    <property type="entry name" value="Talin 2"/>
    <property type="match status" value="1"/>
</dbReference>
<dbReference type="InterPro" id="IPR015224">
    <property type="entry name" value="Talin_cent"/>
</dbReference>
<dbReference type="GO" id="GO:0005737">
    <property type="term" value="C:cytoplasm"/>
    <property type="evidence" value="ECO:0007669"/>
    <property type="project" value="TreeGrafter"/>
</dbReference>
<dbReference type="InterPro" id="IPR014352">
    <property type="entry name" value="FERM/acyl-CoA-bd_prot_sf"/>
</dbReference>
<dbReference type="GO" id="GO:0051015">
    <property type="term" value="F:actin filament binding"/>
    <property type="evidence" value="ECO:0007669"/>
    <property type="project" value="InterPro"/>
</dbReference>
<evidence type="ECO:0000313" key="9">
    <source>
        <dbReference type="Proteomes" id="UP001151699"/>
    </source>
</evidence>
<dbReference type="CDD" id="cd14473">
    <property type="entry name" value="FERM_B-lobe"/>
    <property type="match status" value="1"/>
</dbReference>
<feature type="compositionally biased region" description="Low complexity" evidence="5">
    <location>
        <begin position="2668"/>
        <end position="2683"/>
    </location>
</feature>
<feature type="domain" description="I/LWEQ" evidence="7">
    <location>
        <begin position="2377"/>
        <end position="2617"/>
    </location>
</feature>
<dbReference type="PROSITE" id="PS50945">
    <property type="entry name" value="I_LWEQ"/>
    <property type="match status" value="1"/>
</dbReference>
<dbReference type="PANTHER" id="PTHR19981:SF1">
    <property type="entry name" value="RHEA, ISOFORM B"/>
    <property type="match status" value="1"/>
</dbReference>
<keyword evidence="4" id="KW-0175">Coiled coil</keyword>
<protein>
    <submittedName>
        <fullName evidence="8">Talin-1</fullName>
    </submittedName>
</protein>
<dbReference type="InterPro" id="IPR049108">
    <property type="entry name" value="Talin_R4"/>
</dbReference>
<dbReference type="Gene3D" id="1.20.1410.10">
    <property type="entry name" value="I/LWEQ domain"/>
    <property type="match status" value="1"/>
</dbReference>
<evidence type="ECO:0000256" key="5">
    <source>
        <dbReference type="SAM" id="MobiDB-lite"/>
    </source>
</evidence>
<dbReference type="Pfam" id="PF02174">
    <property type="entry name" value="IRS"/>
    <property type="match status" value="1"/>
</dbReference>
<dbReference type="FunFam" id="1.20.120.230:FF:000003">
    <property type="entry name" value="Talin 2"/>
    <property type="match status" value="1"/>
</dbReference>
<dbReference type="SMART" id="SM00295">
    <property type="entry name" value="B41"/>
    <property type="match status" value="1"/>
</dbReference>
<keyword evidence="2" id="KW-0963">Cytoplasm</keyword>
<dbReference type="FunFam" id="3.10.20.90:FF:000207">
    <property type="entry name" value="Rhea, isoform B"/>
    <property type="match status" value="1"/>
</dbReference>
<evidence type="ECO:0000256" key="4">
    <source>
        <dbReference type="SAM" id="Coils"/>
    </source>
</evidence>
<dbReference type="InterPro" id="IPR019749">
    <property type="entry name" value="Band_41_domain"/>
</dbReference>
<dbReference type="FunFam" id="1.20.80.10:FF:000007">
    <property type="entry name" value="Talin 2"/>
    <property type="match status" value="1"/>
</dbReference>
<evidence type="ECO:0000313" key="8">
    <source>
        <dbReference type="EMBL" id="KAJ6640620.1"/>
    </source>
</evidence>
<dbReference type="InterPro" id="IPR036723">
    <property type="entry name" value="Alpha-catenin/vinculin-like_sf"/>
</dbReference>
<feature type="region of interest" description="Disordered" evidence="5">
    <location>
        <begin position="2618"/>
        <end position="2739"/>
    </location>
</feature>
<dbReference type="Gene3D" id="1.20.120.230">
    <property type="entry name" value="Alpha-catenin/vinculin-like"/>
    <property type="match status" value="5"/>
</dbReference>
<feature type="compositionally biased region" description="Low complexity" evidence="5">
    <location>
        <begin position="2769"/>
        <end position="2782"/>
    </location>
</feature>
<feature type="compositionally biased region" description="Polar residues" evidence="5">
    <location>
        <begin position="2684"/>
        <end position="2718"/>
    </location>
</feature>
<evidence type="ECO:0000256" key="3">
    <source>
        <dbReference type="ARBA" id="ARBA00023212"/>
    </source>
</evidence>
<keyword evidence="3" id="KW-0206">Cytoskeleton</keyword>
<dbReference type="InterPro" id="IPR000299">
    <property type="entry name" value="FERM_domain"/>
</dbReference>
<sequence>MPTWDPALVGVLHITNYNKVINNIILPFDLINTSEKYFHVLTMNILVKHSYHTSFTLVVHTSRQKKLHPICSVTNLIQVSTEMATLSLKISLEGGRVTKTIQFDPQTTIFDACKIIRDKFAEAVQGEPSEYGLFVSDEDNKQGVWLESGRNLGYYLLRNHDLLEYRRKLRTLRVRMLDGAVKTILVDDSQPVSQLMVVICTKIGITNHEEYGLVREEADQQNENLPDNKTGTLTLRRKFAEKERDAKMESLRKKLKTDDEINWVDIGKTLREQGIDESETVLLRRKFFFSDQNIDSRDPVQLNLLYVQARDAILDGTHPVTQEKACEFAGIQVHIQFGDHNEAKHKPGFLDLKEFLPPSYVRVKNIEKKVFAEHRRHVTMSEIDAKVLYTKTARELPTYGVTFFLVKEKMTGKNKLVPRLLGVTKDSVLRLDERTKEILKVWPLTTVRRWGPSPNTFTLDFGDYADQYYSVQTTEAQQIVQLIAGYIDIILKKKQSKDHFGIEGDEGSTMVEESVAPSKATYLQHETNKVGKINTESLAKPVIMRGSDGERSYTHGDMQTVQYGAIVGQVNLAHQPPTLKEARISSVLSEPQRALLGYISSGQEAIARAETELMTKVPIPDLGYDAQSIEWRETKLDTSKQAVTTHIATMNAATAQVVTASQPDDVDHEAVGAAVSQIAQSIPEVTKEVRLIAALMEDDNNGDKLLETARKLCNALSDLLKAAEPESKEPRQSLLNAASRVGEATGQVLHTIGEETAENRELHDMLLSLAKAVANTTAALVLRGKAIAADCEDEDLRNQVIGAAGQCALAASQLVACAKVVAPTLQNAACRGQLEAAAREVANTVTKLVEICNQATNDQQLKGHLLTAAKEVSKTLTDLLEHISLASRERATRLSEEPSPVESVLVATDLLVSSSDPQEMVKQARALSHATSYLIQSIKGEADQQQDSEIQRRLLTAAKQLADATAKMVEAARLCAGSPNDSSHQEALRIAAEELRDITTINANTPQMKRKLIGRLEHCAKRAASCATQCISASQNAVQYSVDRQTKEQLLQDCRSAADMIPRLVNGVKNSLQNPDESSAQLGLIEASEQFVEPGTHVSSSARAFYPTVQDHNASEQLSRCANELSLSVHELGSAAARAREACGGQELESAIEAIYNLRNVLNDTKIAANQGTLRPLPGETAEITSQQLTNNAKGVGISMSQLLSAVSQGERLYAGAAGRDTALALGEFTKSVRGVTATGGNADIIDHADKVVVCSAKLVEEAQRTLQNIGDPQSLTYAAREVTQAITKCVECLPGQREVDDALKNVNEVSEIVNMGEFPKSDKSYTQLQNELKAAADNLNQAGGDVAKAYSSPAWLATVSQNYSIVYKDLLYAALEMAGQTQDRTAQSNMISGLRGVSATSVSLLSTAKSIAADPGQPNAKNQLSTAARTVTESINYLVDVSTQAAPGQKECDNAIRSIEALRPMLDYPHESLTDQGYYDCVETATEKSRSLGYAISGMISNAKQSQHMEFGHSVNQVSDSIRGLIESAAQAGYLIGVSHPTSATGRPGIIDQAQLARAYQGIRQNCDIVSSLNTTKQQKITALTVIAKHTSFLCTVCRKASLSTANPVAKNEFIEGAKLVANTTSDLVQEVKGLDDDYSAPSKEKFVDPLLDAVNSLCQYASSPEFISIPARISAEGRKAQEPILQAGRGVLDGVVEMVKAAKSLAVAPEDPPVWQQLASHSKPVSESVKKLVDNIRDKAPGQYQCDQVLETLTKCSRELDSATMSIGSTQGLPKRNDNNLKGFTKVTLSSSAELLEKLEPIRMAGKRNAENLGHAVGEISRYIVPMTTSAIGASTHVVHSSQQMIFIDQTKSVVESARELVQVVKEAGGNPKATHLHPRLDDGVDNMREAILELNATVEKLSAESGVVSGLMEQISRSIARITDKRQSLHGVSISEGFVDYQTRMVQNAKNIARLANEMNAKVALDPSKLAQLSVEMTHHYNQLAQDSIGASYTTSSPDSSNRIKTSVLDLGRSVGTLIQAGSGVQADDSSGQVEVGRGARDVTEKVSQVLAALQAGSRGTQACINAASTVSGIIGDLDTTIMFATAGTLNSDDDGNFADHREHILKTAKALVEDTKVLVAGAAGSQDQLAAAAQNAVTTILQLADAVKRGACSLGSGQPDSQVMVINAVKDVAAALGELINATKLASGKPIHDPAMQDLKETARVMVLNVSSLLKTVKAVEDEHTRGTRAMEATVEAISQEIKTIQSPLAAGTIPSTPEDLIRVTKNVTIATAKAVAAGTSNLQTDIVAAANIGRRAISEMLSVCRSVAWSCAETYDLRQRTLDAGASVAISYRDLLQAVLKGGSADDRMHLSRRVAKCVTDLVAMAQLLKGSDWIDPEDPTVIAENELLGAAASIDAAAKKLANLRPRQNNDVKEADTNLQFDEMILEAARGIMAASSALVRAANAAQRELIEQGKVSRTPLTSSDDGQWSEGLISAARLVAAATHSLVEAAQNLVQGIGTEEMLISSAKQVAASTAQLLIACKVKSDPNSETGRRLQSAGNAVIKSTDNLVRAAQQAIDMEEEHILKINTSMVDGMAQEINARSEVLKMEKKLEDARNKLVAIRQAKYRHKMSAGLTDESDGEGYPQPYYQNPQAYQTSSSPQHFHVANRSHNVAPISPSFQNISTSTTYQNSQQTSPRSNRSHVLTANSVPKPYQPSSESSFQPAQQSPILNRSFNGNSSFQSQSNDSQQLYGQVQKNPQLEACVQDLHEKTFGRSGVLPMSTFKTTTSTTTSSSGNPTFHKHPHDKSFDEYTTRYETTTYSSSGNDPQQINDGFSNMTISTDGNNVRLTDTGSNRLASMTQRVMERKTVTTSSESRMEKQNKQHSYRLE</sequence>
<dbReference type="CDD" id="cd12150">
    <property type="entry name" value="talin-RS"/>
    <property type="match status" value="1"/>
</dbReference>
<dbReference type="InterPro" id="IPR002404">
    <property type="entry name" value="IRS_PTB"/>
</dbReference>
<name>A0A9Q0S234_9DIPT</name>
<dbReference type="PROSITE" id="PS00660">
    <property type="entry name" value="FERM_1"/>
    <property type="match status" value="1"/>
</dbReference>
<dbReference type="InterPro" id="IPR057346">
    <property type="entry name" value="Talin1/2_VBS2"/>
</dbReference>
<comment type="subcellular location">
    <subcellularLocation>
        <location evidence="1">Cytoplasm</location>
        <location evidence="1">Cytoskeleton</location>
    </subcellularLocation>
</comment>
<dbReference type="FunFam" id="1.20.1420.10:FF:000012">
    <property type="entry name" value="Rhea, isoform B"/>
    <property type="match status" value="1"/>
</dbReference>
<dbReference type="CDD" id="cd10569">
    <property type="entry name" value="FERM_C_Talin"/>
    <property type="match status" value="1"/>
</dbReference>
<dbReference type="EMBL" id="WJQU01000002">
    <property type="protein sequence ID" value="KAJ6640620.1"/>
    <property type="molecule type" value="Genomic_DNA"/>
</dbReference>
<dbReference type="Gene3D" id="2.30.29.30">
    <property type="entry name" value="Pleckstrin-homology domain (PH domain)/Phosphotyrosine-binding domain (PTB)"/>
    <property type="match status" value="1"/>
</dbReference>
<dbReference type="Proteomes" id="UP001151699">
    <property type="component" value="Chromosome B"/>
</dbReference>
<dbReference type="SMART" id="SM01244">
    <property type="entry name" value="IRS"/>
    <property type="match status" value="1"/>
</dbReference>
<dbReference type="GO" id="GO:0001726">
    <property type="term" value="C:ruffle"/>
    <property type="evidence" value="ECO:0007669"/>
    <property type="project" value="InterPro"/>
</dbReference>
<evidence type="ECO:0000256" key="1">
    <source>
        <dbReference type="ARBA" id="ARBA00004245"/>
    </source>
</evidence>
<dbReference type="Pfam" id="PF21865">
    <property type="entry name" value="TLN1-like_RS"/>
    <property type="match status" value="2"/>
</dbReference>
<dbReference type="GO" id="GO:0009887">
    <property type="term" value="P:animal organ morphogenesis"/>
    <property type="evidence" value="ECO:0007669"/>
    <property type="project" value="UniProtKB-ARBA"/>
</dbReference>
<dbReference type="Pfam" id="PF21896">
    <property type="entry name" value="Talin_IBS2B"/>
    <property type="match status" value="4"/>
</dbReference>
<evidence type="ECO:0000256" key="2">
    <source>
        <dbReference type="ARBA" id="ARBA00022490"/>
    </source>
</evidence>
<dbReference type="InterPro" id="IPR054082">
    <property type="entry name" value="Talin_IBS2B"/>
</dbReference>
<dbReference type="SUPFAM" id="SSF109885">
    <property type="entry name" value="I/LWEQ domain"/>
    <property type="match status" value="3"/>
</dbReference>
<dbReference type="Pfam" id="PF08913">
    <property type="entry name" value="VBS"/>
    <property type="match status" value="1"/>
</dbReference>
<feature type="compositionally biased region" description="Low complexity" evidence="5">
    <location>
        <begin position="2631"/>
        <end position="2643"/>
    </location>
</feature>
<dbReference type="FunFam" id="1.20.120.230:FF:000004">
    <property type="entry name" value="Talin 2"/>
    <property type="match status" value="1"/>
</dbReference>
<dbReference type="InterPro" id="IPR036476">
    <property type="entry name" value="Talin_cent_sf"/>
</dbReference>
<dbReference type="Pfam" id="PF25177">
    <property type="entry name" value="Talin_VBS2"/>
    <property type="match status" value="1"/>
</dbReference>
<dbReference type="GO" id="GO:0005925">
    <property type="term" value="C:focal adhesion"/>
    <property type="evidence" value="ECO:0007669"/>
    <property type="project" value="InterPro"/>
</dbReference>
<dbReference type="InterPro" id="IPR037438">
    <property type="entry name" value="Talin1/2-RS"/>
</dbReference>
<feature type="compositionally biased region" description="Basic and acidic residues" evidence="5">
    <location>
        <begin position="2863"/>
        <end position="2877"/>
    </location>
</feature>
<dbReference type="Pfam" id="PF16511">
    <property type="entry name" value="FERM_f0"/>
    <property type="match status" value="1"/>
</dbReference>
<dbReference type="InterPro" id="IPR035964">
    <property type="entry name" value="I/LWEQ_dom_sf"/>
</dbReference>
<dbReference type="Pfam" id="PF21692">
    <property type="entry name" value="Talin_R4"/>
    <property type="match status" value="1"/>
</dbReference>
<organism evidence="8 9">
    <name type="scientific">Pseudolycoriella hygida</name>
    <dbReference type="NCBI Taxonomy" id="35572"/>
    <lineage>
        <taxon>Eukaryota</taxon>
        <taxon>Metazoa</taxon>
        <taxon>Ecdysozoa</taxon>
        <taxon>Arthropoda</taxon>
        <taxon>Hexapoda</taxon>
        <taxon>Insecta</taxon>
        <taxon>Pterygota</taxon>
        <taxon>Neoptera</taxon>
        <taxon>Endopterygota</taxon>
        <taxon>Diptera</taxon>
        <taxon>Nematocera</taxon>
        <taxon>Sciaroidea</taxon>
        <taxon>Sciaridae</taxon>
        <taxon>Pseudolycoriella</taxon>
    </lineage>
</organism>
<dbReference type="FunFam" id="1.20.1420.10:FF:000002">
    <property type="entry name" value="Talin 2"/>
    <property type="match status" value="1"/>
</dbReference>
<keyword evidence="9" id="KW-1185">Reference proteome</keyword>
<dbReference type="SUPFAM" id="SSF47031">
    <property type="entry name" value="Second domain of FERM"/>
    <property type="match status" value="1"/>
</dbReference>
<reference evidence="8" key="1">
    <citation type="submission" date="2022-07" db="EMBL/GenBank/DDBJ databases">
        <authorList>
            <person name="Trinca V."/>
            <person name="Uliana J.V.C."/>
            <person name="Torres T.T."/>
            <person name="Ward R.J."/>
            <person name="Monesi N."/>
        </authorList>
    </citation>
    <scope>NUCLEOTIDE SEQUENCE</scope>
    <source>
        <strain evidence="8">HSMRA1968</strain>
        <tissue evidence="8">Whole embryos</tissue>
    </source>
</reference>
<dbReference type="Gene3D" id="3.10.20.90">
    <property type="entry name" value="Phosphatidylinositol 3-kinase Catalytic Subunit, Chain A, domain 1"/>
    <property type="match status" value="2"/>
</dbReference>
<dbReference type="GO" id="GO:0030182">
    <property type="term" value="P:neuron differentiation"/>
    <property type="evidence" value="ECO:0007669"/>
    <property type="project" value="UniProtKB-ARBA"/>
</dbReference>
<dbReference type="GO" id="GO:0005886">
    <property type="term" value="C:plasma membrane"/>
    <property type="evidence" value="ECO:0007669"/>
    <property type="project" value="TreeGrafter"/>
</dbReference>
<dbReference type="Gene3D" id="1.20.80.10">
    <property type="match status" value="1"/>
</dbReference>
<proteinExistence type="predicted"/>
<dbReference type="SUPFAM" id="SSF50729">
    <property type="entry name" value="PH domain-like"/>
    <property type="match status" value="1"/>
</dbReference>
<dbReference type="SUPFAM" id="SSF109880">
    <property type="entry name" value="A middle domain of Talin 1"/>
    <property type="match status" value="1"/>
</dbReference>
<feature type="domain" description="FERM" evidence="6">
    <location>
        <begin position="170"/>
        <end position="494"/>
    </location>
</feature>
<gene>
    <name evidence="8" type="primary">TLN1</name>
    <name evidence="8" type="ORF">Bhyg_05551</name>
</gene>
<feature type="region of interest" description="Disordered" evidence="5">
    <location>
        <begin position="2853"/>
        <end position="2877"/>
    </location>
</feature>
<dbReference type="InterPro" id="IPR032425">
    <property type="entry name" value="FERM_f0"/>
</dbReference>
<dbReference type="SUPFAM" id="SSF47220">
    <property type="entry name" value="alpha-catenin/vinculin-like"/>
    <property type="match status" value="5"/>
</dbReference>
<dbReference type="InterPro" id="IPR054060">
    <property type="entry name" value="TLN1-like_RS"/>
</dbReference>
<dbReference type="Gene3D" id="1.20.1420.10">
    <property type="entry name" value="Talin, central domain"/>
    <property type="match status" value="7"/>
</dbReference>
<dbReference type="InterPro" id="IPR019748">
    <property type="entry name" value="FERM_central"/>
</dbReference>
<accession>A0A9Q0S234</accession>
<dbReference type="CDD" id="cd17089">
    <property type="entry name" value="FERM_F0_TLN"/>
    <property type="match status" value="1"/>
</dbReference>
<dbReference type="CDD" id="cd17090">
    <property type="entry name" value="FERM_F1_TLN"/>
    <property type="match status" value="1"/>
</dbReference>
<dbReference type="FunFam" id="2.30.29.30:FF:000028">
    <property type="entry name" value="Talin 2"/>
    <property type="match status" value="1"/>
</dbReference>
<dbReference type="InterPro" id="IPR011993">
    <property type="entry name" value="PH-like_dom_sf"/>
</dbReference>
<dbReference type="PROSITE" id="PS50057">
    <property type="entry name" value="FERM_3"/>
    <property type="match status" value="1"/>
</dbReference>
<feature type="region of interest" description="Disordered" evidence="5">
    <location>
        <begin position="2765"/>
        <end position="2796"/>
    </location>
</feature>
<dbReference type="InterPro" id="IPR035963">
    <property type="entry name" value="FERM_2"/>
</dbReference>
<dbReference type="GO" id="GO:0030036">
    <property type="term" value="P:actin cytoskeleton organization"/>
    <property type="evidence" value="ECO:0007669"/>
    <property type="project" value="TreeGrafter"/>
</dbReference>
<dbReference type="Pfam" id="PF01608">
    <property type="entry name" value="I_LWEQ"/>
    <property type="match status" value="1"/>
</dbReference>
<dbReference type="SMART" id="SM00307">
    <property type="entry name" value="ILWEQ"/>
    <property type="match status" value="1"/>
</dbReference>
<feature type="coiled-coil region" evidence="4">
    <location>
        <begin position="2585"/>
        <end position="2612"/>
    </location>
</feature>
<dbReference type="InterPro" id="IPR019747">
    <property type="entry name" value="FERM_CS"/>
</dbReference>
<evidence type="ECO:0000259" key="7">
    <source>
        <dbReference type="PROSITE" id="PS50945"/>
    </source>
</evidence>
<dbReference type="InterPro" id="IPR015009">
    <property type="entry name" value="Vinculin-bd_dom"/>
</dbReference>
<feature type="compositionally biased region" description="Low complexity" evidence="5">
    <location>
        <begin position="2719"/>
        <end position="2737"/>
    </location>
</feature>
<evidence type="ECO:0000259" key="6">
    <source>
        <dbReference type="PROSITE" id="PS50057"/>
    </source>
</evidence>
<dbReference type="OrthoDB" id="10262320at2759"/>